<dbReference type="Proteomes" id="UP000254912">
    <property type="component" value="Unassembled WGS sequence"/>
</dbReference>
<dbReference type="Pfam" id="PF00528">
    <property type="entry name" value="BPD_transp_1"/>
    <property type="match status" value="1"/>
</dbReference>
<dbReference type="InterPro" id="IPR000515">
    <property type="entry name" value="MetI-like"/>
</dbReference>
<feature type="transmembrane region" description="Helical" evidence="6">
    <location>
        <begin position="141"/>
        <end position="165"/>
    </location>
</feature>
<evidence type="ECO:0000313" key="7">
    <source>
        <dbReference type="EMBL" id="RDL11872.1"/>
    </source>
</evidence>
<keyword evidence="4 6" id="KW-1133">Transmembrane helix</keyword>
<dbReference type="OrthoDB" id="9801163at2"/>
<dbReference type="GO" id="GO:0031460">
    <property type="term" value="P:glycine betaine transport"/>
    <property type="evidence" value="ECO:0007669"/>
    <property type="project" value="TreeGrafter"/>
</dbReference>
<keyword evidence="3 6" id="KW-0812">Transmembrane</keyword>
<evidence type="ECO:0000256" key="3">
    <source>
        <dbReference type="ARBA" id="ARBA00022692"/>
    </source>
</evidence>
<dbReference type="InterPro" id="IPR035906">
    <property type="entry name" value="MetI-like_sf"/>
</dbReference>
<feature type="transmembrane region" description="Helical" evidence="6">
    <location>
        <begin position="64"/>
        <end position="88"/>
    </location>
</feature>
<dbReference type="GO" id="GO:0005886">
    <property type="term" value="C:plasma membrane"/>
    <property type="evidence" value="ECO:0007669"/>
    <property type="project" value="UniProtKB-SubCell"/>
</dbReference>
<dbReference type="EMBL" id="QRAS01000001">
    <property type="protein sequence ID" value="RDL11872.1"/>
    <property type="molecule type" value="Genomic_DNA"/>
</dbReference>
<proteinExistence type="inferred from homology"/>
<dbReference type="PANTHER" id="PTHR30177:SF4">
    <property type="entry name" value="OSMOPROTECTANT IMPORT PERMEASE PROTEIN OSMW"/>
    <property type="match status" value="1"/>
</dbReference>
<dbReference type="CDD" id="cd06261">
    <property type="entry name" value="TM_PBP2"/>
    <property type="match status" value="1"/>
</dbReference>
<evidence type="ECO:0000256" key="4">
    <source>
        <dbReference type="ARBA" id="ARBA00022989"/>
    </source>
</evidence>
<dbReference type="AlphaFoldDB" id="A0A288QTC7"/>
<gene>
    <name evidence="7" type="ORF">DFP99_0291</name>
</gene>
<evidence type="ECO:0000256" key="5">
    <source>
        <dbReference type="ARBA" id="ARBA00023136"/>
    </source>
</evidence>
<sequence>MIEYFQSASDQLIAALVQHIELTAYALFFALIFASIVTVILMFYPKLQQVSVYVLSLLYAIPSYALFALLIPFTGLGSATAIVVLVVYAQYTLVRNFLAGLTQVDASVVEAAKGMGMTQWQVLTKVQLPLAQPAIFAGLRLAATSIIAIATIAATVNAGGLGTVLFDGLRTMSLVKLAWGIILTVGLSLLVNLLLYLFEELFKNEKVS</sequence>
<evidence type="ECO:0000256" key="6">
    <source>
        <dbReference type="RuleBase" id="RU363032"/>
    </source>
</evidence>
<comment type="subcellular location">
    <subcellularLocation>
        <location evidence="6">Cell membrane</location>
        <topology evidence="6">Multi-pass membrane protein</topology>
    </subcellularLocation>
    <subcellularLocation>
        <location evidence="1">Membrane</location>
        <topology evidence="1">Multi-pass membrane protein</topology>
    </subcellularLocation>
</comment>
<name>A0A288QTC7_9LACO</name>
<feature type="transmembrane region" description="Helical" evidence="6">
    <location>
        <begin position="177"/>
        <end position="198"/>
    </location>
</feature>
<comment type="similarity">
    <text evidence="6">Belongs to the binding-protein-dependent transport system permease family.</text>
</comment>
<dbReference type="Gene3D" id="1.10.3720.10">
    <property type="entry name" value="MetI-like"/>
    <property type="match status" value="1"/>
</dbReference>
<protein>
    <submittedName>
        <fullName evidence="7">Osmoprotectant transport system permease protein</fullName>
    </submittedName>
</protein>
<keyword evidence="5 6" id="KW-0472">Membrane</keyword>
<accession>A0A288QTC7</accession>
<organism evidence="7 8">
    <name type="scientific">Weissella soli</name>
    <dbReference type="NCBI Taxonomy" id="155866"/>
    <lineage>
        <taxon>Bacteria</taxon>
        <taxon>Bacillati</taxon>
        <taxon>Bacillota</taxon>
        <taxon>Bacilli</taxon>
        <taxon>Lactobacillales</taxon>
        <taxon>Lactobacillaceae</taxon>
        <taxon>Weissella</taxon>
    </lineage>
</organism>
<feature type="transmembrane region" description="Helical" evidence="6">
    <location>
        <begin position="22"/>
        <end position="44"/>
    </location>
</feature>
<keyword evidence="8" id="KW-1185">Reference proteome</keyword>
<dbReference type="PANTHER" id="PTHR30177">
    <property type="entry name" value="GLYCINE BETAINE/L-PROLINE TRANSPORT SYSTEM PERMEASE PROTEIN PROW"/>
    <property type="match status" value="1"/>
</dbReference>
<dbReference type="SUPFAM" id="SSF161098">
    <property type="entry name" value="MetI-like"/>
    <property type="match status" value="1"/>
</dbReference>
<evidence type="ECO:0000313" key="8">
    <source>
        <dbReference type="Proteomes" id="UP000254912"/>
    </source>
</evidence>
<dbReference type="KEGG" id="wso:WSWS_00661"/>
<dbReference type="PROSITE" id="PS50928">
    <property type="entry name" value="ABC_TM1"/>
    <property type="match status" value="1"/>
</dbReference>
<dbReference type="RefSeq" id="WP_070229941.1">
    <property type="nucleotide sequence ID" value="NZ_BJYO01000002.1"/>
</dbReference>
<evidence type="ECO:0000256" key="2">
    <source>
        <dbReference type="ARBA" id="ARBA00022448"/>
    </source>
</evidence>
<evidence type="ECO:0000256" key="1">
    <source>
        <dbReference type="ARBA" id="ARBA00004141"/>
    </source>
</evidence>
<reference evidence="7 8" key="1">
    <citation type="submission" date="2018-07" db="EMBL/GenBank/DDBJ databases">
        <title>Genomic Encyclopedia of Type Strains, Phase III (KMG-III): the genomes of soil and plant-associated and newly described type strains.</title>
        <authorList>
            <person name="Whitman W."/>
        </authorList>
    </citation>
    <scope>NUCLEOTIDE SEQUENCE [LARGE SCALE GENOMIC DNA]</scope>
    <source>
        <strain evidence="7 8">CECT 7031</strain>
    </source>
</reference>
<dbReference type="InterPro" id="IPR051204">
    <property type="entry name" value="ABC_transp_perm/SBD"/>
</dbReference>
<keyword evidence="2 6" id="KW-0813">Transport</keyword>
<dbReference type="GO" id="GO:0055085">
    <property type="term" value="P:transmembrane transport"/>
    <property type="evidence" value="ECO:0007669"/>
    <property type="project" value="InterPro"/>
</dbReference>
<comment type="caution">
    <text evidence="7">The sequence shown here is derived from an EMBL/GenBank/DDBJ whole genome shotgun (WGS) entry which is preliminary data.</text>
</comment>
<dbReference type="GeneID" id="94545866"/>